<dbReference type="AlphaFoldDB" id="A0A919KYU4"/>
<dbReference type="Gene3D" id="3.90.1150.30">
    <property type="match status" value="1"/>
</dbReference>
<dbReference type="InterPro" id="IPR058532">
    <property type="entry name" value="YjbR/MT2646/Rv2570-like"/>
</dbReference>
<comment type="caution">
    <text evidence="1">The sequence shown here is derived from an EMBL/GenBank/DDBJ whole genome shotgun (WGS) entry which is preliminary data.</text>
</comment>
<dbReference type="SUPFAM" id="SSF142906">
    <property type="entry name" value="YjbR-like"/>
    <property type="match status" value="1"/>
</dbReference>
<dbReference type="RefSeq" id="WP_189670968.1">
    <property type="nucleotide sequence ID" value="NZ_BNAS01000006.1"/>
</dbReference>
<evidence type="ECO:0000313" key="2">
    <source>
        <dbReference type="Proteomes" id="UP000627369"/>
    </source>
</evidence>
<dbReference type="Pfam" id="PF04237">
    <property type="entry name" value="YjbR"/>
    <property type="match status" value="1"/>
</dbReference>
<proteinExistence type="predicted"/>
<dbReference type="EMBL" id="BNAS01000006">
    <property type="protein sequence ID" value="GHH77667.1"/>
    <property type="molecule type" value="Genomic_DNA"/>
</dbReference>
<protein>
    <recommendedName>
        <fullName evidence="3">YjbR protein</fullName>
    </recommendedName>
</protein>
<accession>A0A919KYU4</accession>
<reference evidence="1" key="2">
    <citation type="submission" date="2020-09" db="EMBL/GenBank/DDBJ databases">
        <authorList>
            <person name="Sun Q."/>
            <person name="Zhou Y."/>
        </authorList>
    </citation>
    <scope>NUCLEOTIDE SEQUENCE</scope>
    <source>
        <strain evidence="1">CGMCC 4.7398</strain>
    </source>
</reference>
<organism evidence="1 2">
    <name type="scientific">Promicromonospora soli</name>
    <dbReference type="NCBI Taxonomy" id="2035533"/>
    <lineage>
        <taxon>Bacteria</taxon>
        <taxon>Bacillati</taxon>
        <taxon>Actinomycetota</taxon>
        <taxon>Actinomycetes</taxon>
        <taxon>Micrococcales</taxon>
        <taxon>Promicromonosporaceae</taxon>
        <taxon>Promicromonospora</taxon>
    </lineage>
</organism>
<sequence length="127" mass="14136">MTERATVPTETVLRLAAIFERLPECNETDAWTGVVWKTRDATVAHVFGGEDGLVRVTFRAEPDEVQAFQHLGPQYFKASWGSNVVGMVLDERTDWEELAELLTDSYCIQAPQKLAEQVSRPAVPGAD</sequence>
<keyword evidence="2" id="KW-1185">Reference proteome</keyword>
<name>A0A919KYU4_9MICO</name>
<evidence type="ECO:0000313" key="1">
    <source>
        <dbReference type="EMBL" id="GHH77667.1"/>
    </source>
</evidence>
<dbReference type="Proteomes" id="UP000627369">
    <property type="component" value="Unassembled WGS sequence"/>
</dbReference>
<gene>
    <name evidence="1" type="ORF">GCM10017772_39250</name>
</gene>
<dbReference type="InterPro" id="IPR038056">
    <property type="entry name" value="YjbR-like_sf"/>
</dbReference>
<evidence type="ECO:0008006" key="3">
    <source>
        <dbReference type="Google" id="ProtNLM"/>
    </source>
</evidence>
<reference evidence="1" key="1">
    <citation type="journal article" date="2014" name="Int. J. Syst. Evol. Microbiol.">
        <title>Complete genome sequence of Corynebacterium casei LMG S-19264T (=DSM 44701T), isolated from a smear-ripened cheese.</title>
        <authorList>
            <consortium name="US DOE Joint Genome Institute (JGI-PGF)"/>
            <person name="Walter F."/>
            <person name="Albersmeier A."/>
            <person name="Kalinowski J."/>
            <person name="Ruckert C."/>
        </authorList>
    </citation>
    <scope>NUCLEOTIDE SEQUENCE</scope>
    <source>
        <strain evidence="1">CGMCC 4.7398</strain>
    </source>
</reference>